<dbReference type="STRING" id="1314782.A0A165MTC9"/>
<evidence type="ECO:0000313" key="3">
    <source>
        <dbReference type="Proteomes" id="UP000076761"/>
    </source>
</evidence>
<evidence type="ECO:0008006" key="4">
    <source>
        <dbReference type="Google" id="ProtNLM"/>
    </source>
</evidence>
<keyword evidence="1" id="KW-0472">Membrane</keyword>
<dbReference type="InParanoid" id="A0A165MTC9"/>
<sequence length="433" mass="46453">MSNTTTLIDNPNPLITYLPSGAWSFRTPSNPADAGMDQQYARYSMGGTFTVTTTYSASASFTFNGTSVTLYGANRQNHGFYNITLDGISQGSYNGSTDNPIGVWGSLYWSGELEEGPHTVVITNVPTGSNNNWLDLDYITFTTSVSTQTTLVQDTDPSFHWQGSGWSKNVANENQYNGTSGHLSCSNEDSVVYTFQGDSVQIYGVLGPSQGSYSISLDNQSISQIPNGNQDYFYADTLLYAASELPVGLHNVTLTNLASSYTCLGIDYAIAGLATVVSSTSTSAMSPTAASTHSASNLPSSTNTKTSTGAIVGGVVAGVAVLSLVLASLWFFLCRRRGMRRTAPLIEPPPYTPMRESIISSSRETDLANYSFLLPNPLAGQPLDSLDSQHAYEGYSDPSTYHASSGLMLTSTSYTAGDVPYRLEPNRLHPNDY</sequence>
<gene>
    <name evidence="2" type="ORF">NEOLEDRAFT_1103183</name>
</gene>
<dbReference type="Proteomes" id="UP000076761">
    <property type="component" value="Unassembled WGS sequence"/>
</dbReference>
<dbReference type="AlphaFoldDB" id="A0A165MTC9"/>
<evidence type="ECO:0000313" key="2">
    <source>
        <dbReference type="EMBL" id="KZT18750.1"/>
    </source>
</evidence>
<keyword evidence="1" id="KW-1133">Transmembrane helix</keyword>
<keyword evidence="3" id="KW-1185">Reference proteome</keyword>
<keyword evidence="1" id="KW-0812">Transmembrane</keyword>
<dbReference type="EMBL" id="KV425663">
    <property type="protein sequence ID" value="KZT18750.1"/>
    <property type="molecule type" value="Genomic_DNA"/>
</dbReference>
<protein>
    <recommendedName>
        <fullName evidence="4">Transmembrane protein</fullName>
    </recommendedName>
</protein>
<dbReference type="Gene3D" id="1.20.5.510">
    <property type="entry name" value="Single helix bin"/>
    <property type="match status" value="1"/>
</dbReference>
<accession>A0A165MTC9</accession>
<organism evidence="2 3">
    <name type="scientific">Neolentinus lepideus HHB14362 ss-1</name>
    <dbReference type="NCBI Taxonomy" id="1314782"/>
    <lineage>
        <taxon>Eukaryota</taxon>
        <taxon>Fungi</taxon>
        <taxon>Dikarya</taxon>
        <taxon>Basidiomycota</taxon>
        <taxon>Agaricomycotina</taxon>
        <taxon>Agaricomycetes</taxon>
        <taxon>Gloeophyllales</taxon>
        <taxon>Gloeophyllaceae</taxon>
        <taxon>Neolentinus</taxon>
    </lineage>
</organism>
<name>A0A165MTC9_9AGAM</name>
<dbReference type="OrthoDB" id="2563669at2759"/>
<dbReference type="Gene3D" id="2.60.120.260">
    <property type="entry name" value="Galactose-binding domain-like"/>
    <property type="match status" value="2"/>
</dbReference>
<proteinExistence type="predicted"/>
<feature type="transmembrane region" description="Helical" evidence="1">
    <location>
        <begin position="310"/>
        <end position="333"/>
    </location>
</feature>
<reference evidence="2 3" key="1">
    <citation type="journal article" date="2016" name="Mol. Biol. Evol.">
        <title>Comparative Genomics of Early-Diverging Mushroom-Forming Fungi Provides Insights into the Origins of Lignocellulose Decay Capabilities.</title>
        <authorList>
            <person name="Nagy L.G."/>
            <person name="Riley R."/>
            <person name="Tritt A."/>
            <person name="Adam C."/>
            <person name="Daum C."/>
            <person name="Floudas D."/>
            <person name="Sun H."/>
            <person name="Yadav J.S."/>
            <person name="Pangilinan J."/>
            <person name="Larsson K.H."/>
            <person name="Matsuura K."/>
            <person name="Barry K."/>
            <person name="Labutti K."/>
            <person name="Kuo R."/>
            <person name="Ohm R.A."/>
            <person name="Bhattacharya S.S."/>
            <person name="Shirouzu T."/>
            <person name="Yoshinaga Y."/>
            <person name="Martin F.M."/>
            <person name="Grigoriev I.V."/>
            <person name="Hibbett D.S."/>
        </authorList>
    </citation>
    <scope>NUCLEOTIDE SEQUENCE [LARGE SCALE GENOMIC DNA]</scope>
    <source>
        <strain evidence="2 3">HHB14362 ss-1</strain>
    </source>
</reference>
<evidence type="ECO:0000256" key="1">
    <source>
        <dbReference type="SAM" id="Phobius"/>
    </source>
</evidence>